<keyword evidence="1" id="KW-0812">Transmembrane</keyword>
<organism evidence="2 3">
    <name type="scientific">Mucilaginibacter gracilis</name>
    <dbReference type="NCBI Taxonomy" id="423350"/>
    <lineage>
        <taxon>Bacteria</taxon>
        <taxon>Pseudomonadati</taxon>
        <taxon>Bacteroidota</taxon>
        <taxon>Sphingobacteriia</taxon>
        <taxon>Sphingobacteriales</taxon>
        <taxon>Sphingobacteriaceae</taxon>
        <taxon>Mucilaginibacter</taxon>
    </lineage>
</organism>
<dbReference type="EMBL" id="RBKU01000001">
    <property type="protein sequence ID" value="RKR84470.1"/>
    <property type="molecule type" value="Genomic_DNA"/>
</dbReference>
<proteinExistence type="predicted"/>
<accession>A0A495J647</accession>
<keyword evidence="3" id="KW-1185">Reference proteome</keyword>
<comment type="caution">
    <text evidence="2">The sequence shown here is derived from an EMBL/GenBank/DDBJ whole genome shotgun (WGS) entry which is preliminary data.</text>
</comment>
<reference evidence="2 3" key="1">
    <citation type="submission" date="2018-10" db="EMBL/GenBank/DDBJ databases">
        <title>Genomic Encyclopedia of Archaeal and Bacterial Type Strains, Phase II (KMG-II): from individual species to whole genera.</title>
        <authorList>
            <person name="Goeker M."/>
        </authorList>
    </citation>
    <scope>NUCLEOTIDE SEQUENCE [LARGE SCALE GENOMIC DNA]</scope>
    <source>
        <strain evidence="2 3">DSM 18602</strain>
    </source>
</reference>
<keyword evidence="1" id="KW-0472">Membrane</keyword>
<dbReference type="OrthoDB" id="676730at2"/>
<dbReference type="Proteomes" id="UP000268007">
    <property type="component" value="Unassembled WGS sequence"/>
</dbReference>
<sequence length="164" mass="18500">MKNKKLTYFLGFLVVTIWGLIIVKLFKAINGDDEPLAIATRPAMKTSLADYAIPKDTTHLLLNYRDPFSEKKAEPVEKATDEPSHKIIVPQKPAINWNNIRYSGYIHNAGSKKLIAMVNVNGKELMLSEGETAEQVKLIKNMKDSIKILYQGTKKFIPLNNKSL</sequence>
<keyword evidence="1" id="KW-1133">Transmembrane helix</keyword>
<evidence type="ECO:0000313" key="2">
    <source>
        <dbReference type="EMBL" id="RKR84470.1"/>
    </source>
</evidence>
<protein>
    <submittedName>
        <fullName evidence="2">Uncharacterized protein</fullName>
    </submittedName>
</protein>
<feature type="transmembrane region" description="Helical" evidence="1">
    <location>
        <begin position="6"/>
        <end position="26"/>
    </location>
</feature>
<gene>
    <name evidence="2" type="ORF">BDD43_4708</name>
</gene>
<name>A0A495J647_9SPHI</name>
<evidence type="ECO:0000256" key="1">
    <source>
        <dbReference type="SAM" id="Phobius"/>
    </source>
</evidence>
<dbReference type="RefSeq" id="WP_121200113.1">
    <property type="nucleotide sequence ID" value="NZ_RBKU01000001.1"/>
</dbReference>
<dbReference type="AlphaFoldDB" id="A0A495J647"/>
<evidence type="ECO:0000313" key="3">
    <source>
        <dbReference type="Proteomes" id="UP000268007"/>
    </source>
</evidence>